<dbReference type="Proteomes" id="UP000887013">
    <property type="component" value="Unassembled WGS sequence"/>
</dbReference>
<accession>A0A8X6N0B3</accession>
<dbReference type="PANTHER" id="PTHR33327">
    <property type="entry name" value="ENDONUCLEASE"/>
    <property type="match status" value="1"/>
</dbReference>
<organism evidence="2 3">
    <name type="scientific">Nephila pilipes</name>
    <name type="common">Giant wood spider</name>
    <name type="synonym">Nephila maculata</name>
    <dbReference type="NCBI Taxonomy" id="299642"/>
    <lineage>
        <taxon>Eukaryota</taxon>
        <taxon>Metazoa</taxon>
        <taxon>Ecdysozoa</taxon>
        <taxon>Arthropoda</taxon>
        <taxon>Chelicerata</taxon>
        <taxon>Arachnida</taxon>
        <taxon>Araneae</taxon>
        <taxon>Araneomorphae</taxon>
        <taxon>Entelegynae</taxon>
        <taxon>Araneoidea</taxon>
        <taxon>Nephilidae</taxon>
        <taxon>Nephila</taxon>
    </lineage>
</organism>
<feature type="region of interest" description="Disordered" evidence="1">
    <location>
        <begin position="81"/>
        <end position="117"/>
    </location>
</feature>
<gene>
    <name evidence="2" type="ORF">NPIL_140491</name>
</gene>
<comment type="caution">
    <text evidence="2">The sequence shown here is derived from an EMBL/GenBank/DDBJ whole genome shotgun (WGS) entry which is preliminary data.</text>
</comment>
<evidence type="ECO:0000313" key="2">
    <source>
        <dbReference type="EMBL" id="GFS86739.1"/>
    </source>
</evidence>
<evidence type="ECO:0000313" key="3">
    <source>
        <dbReference type="Proteomes" id="UP000887013"/>
    </source>
</evidence>
<dbReference type="EMBL" id="BMAW01098819">
    <property type="protein sequence ID" value="GFS86739.1"/>
    <property type="molecule type" value="Genomic_DNA"/>
</dbReference>
<feature type="compositionally biased region" description="Basic and acidic residues" evidence="1">
    <location>
        <begin position="103"/>
        <end position="117"/>
    </location>
</feature>
<protein>
    <submittedName>
        <fullName evidence="2">Uncharacterized protein</fullName>
    </submittedName>
</protein>
<dbReference type="AlphaFoldDB" id="A0A8X6N0B3"/>
<dbReference type="PANTHER" id="PTHR33327:SF3">
    <property type="entry name" value="RNA-DIRECTED DNA POLYMERASE"/>
    <property type="match status" value="1"/>
</dbReference>
<proteinExistence type="predicted"/>
<name>A0A8X6N0B3_NEPPI</name>
<reference evidence="2" key="1">
    <citation type="submission" date="2020-08" db="EMBL/GenBank/DDBJ databases">
        <title>Multicomponent nature underlies the extraordinary mechanical properties of spider dragline silk.</title>
        <authorList>
            <person name="Kono N."/>
            <person name="Nakamura H."/>
            <person name="Mori M."/>
            <person name="Yoshida Y."/>
            <person name="Ohtoshi R."/>
            <person name="Malay A.D."/>
            <person name="Moran D.A.P."/>
            <person name="Tomita M."/>
            <person name="Numata K."/>
            <person name="Arakawa K."/>
        </authorList>
    </citation>
    <scope>NUCLEOTIDE SEQUENCE</scope>
</reference>
<evidence type="ECO:0000256" key="1">
    <source>
        <dbReference type="SAM" id="MobiDB-lite"/>
    </source>
</evidence>
<sequence length="117" mass="13377">MSALAREHVSGNILKTLVIQRLPVNVQHKLLIRKDALNYLAKISDKINEVSEITPVNKDHTISALSLQDFKNQISILSHTVHKQKQNYKSERNFRGRSSSRSRTREGRTKKTDGKLC</sequence>
<keyword evidence="3" id="KW-1185">Reference proteome</keyword>